<keyword evidence="2" id="KW-0238">DNA-binding</keyword>
<evidence type="ECO:0000313" key="6">
    <source>
        <dbReference type="Proteomes" id="UP001197875"/>
    </source>
</evidence>
<feature type="domain" description="HTH araC/xylS-type" evidence="4">
    <location>
        <begin position="193"/>
        <end position="291"/>
    </location>
</feature>
<dbReference type="PROSITE" id="PS01124">
    <property type="entry name" value="HTH_ARAC_FAMILY_2"/>
    <property type="match status" value="1"/>
</dbReference>
<gene>
    <name evidence="5" type="ORF">LKD71_16485</name>
</gene>
<keyword evidence="3" id="KW-0804">Transcription</keyword>
<dbReference type="Proteomes" id="UP001197875">
    <property type="component" value="Unassembled WGS sequence"/>
</dbReference>
<dbReference type="RefSeq" id="WP_227616241.1">
    <property type="nucleotide sequence ID" value="NZ_JAJEPR010000050.1"/>
</dbReference>
<dbReference type="InterPro" id="IPR014710">
    <property type="entry name" value="RmlC-like_jellyroll"/>
</dbReference>
<evidence type="ECO:0000256" key="3">
    <source>
        <dbReference type="ARBA" id="ARBA00023163"/>
    </source>
</evidence>
<reference evidence="5 6" key="1">
    <citation type="submission" date="2021-10" db="EMBL/GenBank/DDBJ databases">
        <title>Anaerobic single-cell dispensing facilitates the cultivation of human gut bacteria.</title>
        <authorList>
            <person name="Afrizal A."/>
        </authorList>
    </citation>
    <scope>NUCLEOTIDE SEQUENCE [LARGE SCALE GENOMIC DNA]</scope>
    <source>
        <strain evidence="5 6">CLA-AA-H277</strain>
    </source>
</reference>
<keyword evidence="6" id="KW-1185">Reference proteome</keyword>
<dbReference type="AlphaFoldDB" id="A0AAE3DVS3"/>
<dbReference type="SMART" id="SM00342">
    <property type="entry name" value="HTH_ARAC"/>
    <property type="match status" value="1"/>
</dbReference>
<organism evidence="5 6">
    <name type="scientific">Fusicatenibacter faecihominis</name>
    <dbReference type="NCBI Taxonomy" id="2881276"/>
    <lineage>
        <taxon>Bacteria</taxon>
        <taxon>Bacillati</taxon>
        <taxon>Bacillota</taxon>
        <taxon>Clostridia</taxon>
        <taxon>Lachnospirales</taxon>
        <taxon>Lachnospiraceae</taxon>
        <taxon>Fusicatenibacter</taxon>
    </lineage>
</organism>
<dbReference type="InterPro" id="IPR037923">
    <property type="entry name" value="HTH-like"/>
</dbReference>
<proteinExistence type="predicted"/>
<protein>
    <submittedName>
        <fullName evidence="5">AraC family transcriptional regulator</fullName>
    </submittedName>
</protein>
<dbReference type="SUPFAM" id="SSF51215">
    <property type="entry name" value="Regulatory protein AraC"/>
    <property type="match status" value="1"/>
</dbReference>
<dbReference type="GO" id="GO:0003700">
    <property type="term" value="F:DNA-binding transcription factor activity"/>
    <property type="evidence" value="ECO:0007669"/>
    <property type="project" value="InterPro"/>
</dbReference>
<dbReference type="InterPro" id="IPR018060">
    <property type="entry name" value="HTH_AraC"/>
</dbReference>
<sequence>MKENPFSDLTALALRHEIVSTARFLPLRCFFSDDGISYVPPHFHEDLELIHLLSGELSVTVNQKKFTIYPGDTVLFNTNTIHSTLSERADTTAHVLLLPYEHLRRCLPNPESFLFELPLLSRDEADPIKKEGLQKLSSLLAAACKLCQEQPDFYQAQILSLIYELIYLLCTTFPASGKNAAPGKEYRHYDRLRTVTAYIHEHYMEPLTLDELAAQISVTPAYLSRFFKNSLHLTITEYLTSVRMEHAYTDLITTDYPIHEISEKNGFASYAFFVRKFKEAYRTTPLKVRKASEL</sequence>
<dbReference type="Gene3D" id="2.60.120.10">
    <property type="entry name" value="Jelly Rolls"/>
    <property type="match status" value="1"/>
</dbReference>
<keyword evidence="1" id="KW-0805">Transcription regulation</keyword>
<name>A0AAE3DVS3_9FIRM</name>
<evidence type="ECO:0000259" key="4">
    <source>
        <dbReference type="PROSITE" id="PS01124"/>
    </source>
</evidence>
<dbReference type="PANTHER" id="PTHR43280:SF2">
    <property type="entry name" value="HTH-TYPE TRANSCRIPTIONAL REGULATOR EXSA"/>
    <property type="match status" value="1"/>
</dbReference>
<dbReference type="InterPro" id="IPR013096">
    <property type="entry name" value="Cupin_2"/>
</dbReference>
<dbReference type="Pfam" id="PF07883">
    <property type="entry name" value="Cupin_2"/>
    <property type="match status" value="1"/>
</dbReference>
<dbReference type="PANTHER" id="PTHR43280">
    <property type="entry name" value="ARAC-FAMILY TRANSCRIPTIONAL REGULATOR"/>
    <property type="match status" value="1"/>
</dbReference>
<dbReference type="Pfam" id="PF12833">
    <property type="entry name" value="HTH_18"/>
    <property type="match status" value="1"/>
</dbReference>
<evidence type="ECO:0000313" key="5">
    <source>
        <dbReference type="EMBL" id="MCC2191364.1"/>
    </source>
</evidence>
<evidence type="ECO:0000256" key="2">
    <source>
        <dbReference type="ARBA" id="ARBA00023125"/>
    </source>
</evidence>
<accession>A0AAE3DVS3</accession>
<dbReference type="InterPro" id="IPR009057">
    <property type="entry name" value="Homeodomain-like_sf"/>
</dbReference>
<dbReference type="EMBL" id="JAJEPR010000050">
    <property type="protein sequence ID" value="MCC2191364.1"/>
    <property type="molecule type" value="Genomic_DNA"/>
</dbReference>
<evidence type="ECO:0000256" key="1">
    <source>
        <dbReference type="ARBA" id="ARBA00023015"/>
    </source>
</evidence>
<dbReference type="SUPFAM" id="SSF46689">
    <property type="entry name" value="Homeodomain-like"/>
    <property type="match status" value="2"/>
</dbReference>
<dbReference type="Gene3D" id="1.10.10.60">
    <property type="entry name" value="Homeodomain-like"/>
    <property type="match status" value="2"/>
</dbReference>
<dbReference type="GO" id="GO:0043565">
    <property type="term" value="F:sequence-specific DNA binding"/>
    <property type="evidence" value="ECO:0007669"/>
    <property type="project" value="InterPro"/>
</dbReference>
<comment type="caution">
    <text evidence="5">The sequence shown here is derived from an EMBL/GenBank/DDBJ whole genome shotgun (WGS) entry which is preliminary data.</text>
</comment>